<dbReference type="Gene3D" id="3.30.70.580">
    <property type="entry name" value="Pseudouridine synthase I, catalytic domain, N-terminal subdomain"/>
    <property type="match status" value="1"/>
</dbReference>
<feature type="region of interest" description="Disordered" evidence="5">
    <location>
        <begin position="1"/>
        <end position="308"/>
    </location>
</feature>
<evidence type="ECO:0000256" key="5">
    <source>
        <dbReference type="SAM" id="MobiDB-lite"/>
    </source>
</evidence>
<comment type="similarity">
    <text evidence="1 4">Belongs to the pseudouridine synthase RsuA family.</text>
</comment>
<evidence type="ECO:0000256" key="4">
    <source>
        <dbReference type="RuleBase" id="RU003887"/>
    </source>
</evidence>
<dbReference type="Pfam" id="PF01479">
    <property type="entry name" value="S4"/>
    <property type="match status" value="1"/>
</dbReference>
<evidence type="ECO:0000256" key="2">
    <source>
        <dbReference type="ARBA" id="ARBA00023235"/>
    </source>
</evidence>
<feature type="compositionally biased region" description="Basic and acidic residues" evidence="5">
    <location>
        <begin position="32"/>
        <end position="75"/>
    </location>
</feature>
<dbReference type="InterPro" id="IPR000748">
    <property type="entry name" value="PsdUridine_synth_RsuA/RluB/E/F"/>
</dbReference>
<keyword evidence="2 4" id="KW-0413">Isomerase</keyword>
<dbReference type="InterPro" id="IPR050343">
    <property type="entry name" value="RsuA_PseudoU_synthase"/>
</dbReference>
<dbReference type="SMART" id="SM00363">
    <property type="entry name" value="S4"/>
    <property type="match status" value="1"/>
</dbReference>
<feature type="compositionally biased region" description="Basic and acidic residues" evidence="5">
    <location>
        <begin position="85"/>
        <end position="95"/>
    </location>
</feature>
<dbReference type="PROSITE" id="PS01149">
    <property type="entry name" value="PSI_RSU"/>
    <property type="match status" value="1"/>
</dbReference>
<sequence>MRNKNDFERGGEGRGRHDGKGRKSRGEGQAFGRKDSHEGREGSGGKRTDRDWQKDGPARKREGGPERSFNREKTGGFRGNTGNSDRFDRNPDRTGKPAFSRSNEGGDRPFNRERSQGFERKRNEGDRPFSRERAGGFKRENDDSRRPFNREQRSTDFDNRKERDERPYNRERAGGFKRDNDGNSRPFNRERTGGFDNRNEGGERPYSRERAGGFKRNTEGDGRFSRERSSEERRSEERPRATRSFGERRPESGFRDRPERERGNREFRERPARRFPDDENKRQPTAPARGFRDDENDGGQDSQDGPIRLNRFIANAGICSRREADELIESGQITVNGQVVSEMGFKVKPSDIVKYGKRILNAEKLVYILLNKPKDYITTTEDPEDRKTVLQLIEGACEERVYPVGRLDRNTTGLLLITNDGELADKLTHPSNNIRKVYQAELDKPITLEDFEALKEGAELEDGFIKPDDVGIVTPDAYVVGIEIHSGRNRIVRRLFEHFGYQVNKLDRTTFAGLNKKDLPRGKWRFLTKKEVITLKFLT</sequence>
<reference evidence="8" key="1">
    <citation type="journal article" date="2019" name="Int. J. Syst. Evol. Microbiol.">
        <title>The Global Catalogue of Microorganisms (GCM) 10K type strain sequencing project: providing services to taxonomists for standard genome sequencing and annotation.</title>
        <authorList>
            <consortium name="The Broad Institute Genomics Platform"/>
            <consortium name="The Broad Institute Genome Sequencing Center for Infectious Disease"/>
            <person name="Wu L."/>
            <person name="Ma J."/>
        </authorList>
    </citation>
    <scope>NUCLEOTIDE SEQUENCE [LARGE SCALE GENOMIC DNA]</scope>
    <source>
        <strain evidence="8">JCM 31920</strain>
    </source>
</reference>
<dbReference type="PANTHER" id="PTHR47683">
    <property type="entry name" value="PSEUDOURIDINE SYNTHASE FAMILY PROTEIN-RELATED"/>
    <property type="match status" value="1"/>
</dbReference>
<gene>
    <name evidence="7" type="ORF">GCM10023091_30460</name>
</gene>
<evidence type="ECO:0000313" key="7">
    <source>
        <dbReference type="EMBL" id="GAA4442889.1"/>
    </source>
</evidence>
<evidence type="ECO:0000313" key="8">
    <source>
        <dbReference type="Proteomes" id="UP001501508"/>
    </source>
</evidence>
<dbReference type="InterPro" id="IPR020103">
    <property type="entry name" value="PsdUridine_synth_cat_dom_sf"/>
</dbReference>
<evidence type="ECO:0000256" key="3">
    <source>
        <dbReference type="PROSITE-ProRule" id="PRU00182"/>
    </source>
</evidence>
<dbReference type="InterPro" id="IPR042092">
    <property type="entry name" value="PsdUridine_s_RsuA/RluB/E/F_cat"/>
</dbReference>
<feature type="compositionally biased region" description="Basic and acidic residues" evidence="5">
    <location>
        <begin position="104"/>
        <end position="282"/>
    </location>
</feature>
<dbReference type="PROSITE" id="PS50889">
    <property type="entry name" value="S4"/>
    <property type="match status" value="1"/>
</dbReference>
<proteinExistence type="inferred from homology"/>
<comment type="caution">
    <text evidence="7">The sequence shown here is derived from an EMBL/GenBank/DDBJ whole genome shotgun (WGS) entry which is preliminary data.</text>
</comment>
<dbReference type="CDD" id="cd00165">
    <property type="entry name" value="S4"/>
    <property type="match status" value="1"/>
</dbReference>
<dbReference type="SUPFAM" id="SSF55174">
    <property type="entry name" value="Alpha-L RNA-binding motif"/>
    <property type="match status" value="1"/>
</dbReference>
<dbReference type="InterPro" id="IPR020094">
    <property type="entry name" value="TruA/RsuA/RluB/E/F_N"/>
</dbReference>
<feature type="compositionally biased region" description="Basic and acidic residues" evidence="5">
    <location>
        <begin position="1"/>
        <end position="18"/>
    </location>
</feature>
<organism evidence="7 8">
    <name type="scientific">Ravibacter arvi</name>
    <dbReference type="NCBI Taxonomy" id="2051041"/>
    <lineage>
        <taxon>Bacteria</taxon>
        <taxon>Pseudomonadati</taxon>
        <taxon>Bacteroidota</taxon>
        <taxon>Cytophagia</taxon>
        <taxon>Cytophagales</taxon>
        <taxon>Spirosomataceae</taxon>
        <taxon>Ravibacter</taxon>
    </lineage>
</organism>
<dbReference type="SUPFAM" id="SSF55120">
    <property type="entry name" value="Pseudouridine synthase"/>
    <property type="match status" value="1"/>
</dbReference>
<dbReference type="EC" id="5.4.99.-" evidence="4"/>
<dbReference type="NCBIfam" id="TIGR00093">
    <property type="entry name" value="pseudouridine synthase"/>
    <property type="match status" value="1"/>
</dbReference>
<dbReference type="RefSeq" id="WP_345030712.1">
    <property type="nucleotide sequence ID" value="NZ_BAABEY010000028.1"/>
</dbReference>
<protein>
    <recommendedName>
        <fullName evidence="4">Pseudouridine synthase</fullName>
        <ecNumber evidence="4">5.4.99.-</ecNumber>
    </recommendedName>
</protein>
<dbReference type="InterPro" id="IPR036986">
    <property type="entry name" value="S4_RNA-bd_sf"/>
</dbReference>
<name>A0ABP8M1T8_9BACT</name>
<keyword evidence="8" id="KW-1185">Reference proteome</keyword>
<dbReference type="CDD" id="cd02870">
    <property type="entry name" value="PseudoU_synth_RsuA_like"/>
    <property type="match status" value="1"/>
</dbReference>
<keyword evidence="3" id="KW-0694">RNA-binding</keyword>
<dbReference type="EMBL" id="BAABEY010000028">
    <property type="protein sequence ID" value="GAA4442889.1"/>
    <property type="molecule type" value="Genomic_DNA"/>
</dbReference>
<feature type="domain" description="RNA-binding S4" evidence="6">
    <location>
        <begin position="307"/>
        <end position="364"/>
    </location>
</feature>
<dbReference type="Gene3D" id="3.30.70.1560">
    <property type="entry name" value="Alpha-L RNA-binding motif"/>
    <property type="match status" value="1"/>
</dbReference>
<dbReference type="Gene3D" id="3.10.290.10">
    <property type="entry name" value="RNA-binding S4 domain"/>
    <property type="match status" value="1"/>
</dbReference>
<dbReference type="PANTHER" id="PTHR47683:SF2">
    <property type="entry name" value="RNA-BINDING S4 DOMAIN-CONTAINING PROTEIN"/>
    <property type="match status" value="1"/>
</dbReference>
<accession>A0ABP8M1T8</accession>
<evidence type="ECO:0000256" key="1">
    <source>
        <dbReference type="ARBA" id="ARBA00008348"/>
    </source>
</evidence>
<dbReference type="InterPro" id="IPR018496">
    <property type="entry name" value="PsdUridine_synth_RsuA/RluB_CS"/>
</dbReference>
<dbReference type="Proteomes" id="UP001501508">
    <property type="component" value="Unassembled WGS sequence"/>
</dbReference>
<dbReference type="Pfam" id="PF00849">
    <property type="entry name" value="PseudoU_synth_2"/>
    <property type="match status" value="1"/>
</dbReference>
<dbReference type="InterPro" id="IPR002942">
    <property type="entry name" value="S4_RNA-bd"/>
</dbReference>
<evidence type="ECO:0000259" key="6">
    <source>
        <dbReference type="SMART" id="SM00363"/>
    </source>
</evidence>
<dbReference type="InterPro" id="IPR006145">
    <property type="entry name" value="PsdUridine_synth_RsuA/RluA"/>
</dbReference>